<dbReference type="Pfam" id="PF13041">
    <property type="entry name" value="PPR_2"/>
    <property type="match status" value="2"/>
</dbReference>
<evidence type="ECO:0000256" key="4">
    <source>
        <dbReference type="SAM" id="MobiDB-lite"/>
    </source>
</evidence>
<evidence type="ECO:0000256" key="3">
    <source>
        <dbReference type="ARBA" id="ARBA00022946"/>
    </source>
</evidence>
<dbReference type="STRING" id="4572.M7Y812"/>
<proteinExistence type="inferred from homology"/>
<comment type="similarity">
    <text evidence="1">Belongs to the PPR family. P subfamily.</text>
</comment>
<dbReference type="OMA" id="CKRISRW"/>
<name>M7Y812_TRIUA</name>
<dbReference type="EMBL" id="KD278104">
    <property type="protein sequence ID" value="EMS46108.1"/>
    <property type="molecule type" value="Genomic_DNA"/>
</dbReference>
<dbReference type="AlphaFoldDB" id="M7Y812"/>
<evidence type="ECO:0000256" key="1">
    <source>
        <dbReference type="ARBA" id="ARBA00007626"/>
    </source>
</evidence>
<evidence type="ECO:0008006" key="6">
    <source>
        <dbReference type="Google" id="ProtNLM"/>
    </source>
</evidence>
<feature type="region of interest" description="Disordered" evidence="4">
    <location>
        <begin position="92"/>
        <end position="162"/>
    </location>
</feature>
<keyword evidence="2" id="KW-0677">Repeat</keyword>
<feature type="region of interest" description="Disordered" evidence="4">
    <location>
        <begin position="1"/>
        <end position="73"/>
    </location>
</feature>
<feature type="compositionally biased region" description="Low complexity" evidence="4">
    <location>
        <begin position="54"/>
        <end position="66"/>
    </location>
</feature>
<organism evidence="5">
    <name type="scientific">Triticum urartu</name>
    <name type="common">Red wild einkorn</name>
    <name type="synonym">Crithodium urartu</name>
    <dbReference type="NCBI Taxonomy" id="4572"/>
    <lineage>
        <taxon>Eukaryota</taxon>
        <taxon>Viridiplantae</taxon>
        <taxon>Streptophyta</taxon>
        <taxon>Embryophyta</taxon>
        <taxon>Tracheophyta</taxon>
        <taxon>Spermatophyta</taxon>
        <taxon>Magnoliopsida</taxon>
        <taxon>Liliopsida</taxon>
        <taxon>Poales</taxon>
        <taxon>Poaceae</taxon>
        <taxon>BOP clade</taxon>
        <taxon>Pooideae</taxon>
        <taxon>Triticodae</taxon>
        <taxon>Triticeae</taxon>
        <taxon>Triticinae</taxon>
        <taxon>Triticum</taxon>
    </lineage>
</organism>
<keyword evidence="3" id="KW-0809">Transit peptide</keyword>
<dbReference type="PANTHER" id="PTHR47941">
    <property type="entry name" value="PENTATRICOPEPTIDE REPEAT-CONTAINING PROTEIN 3, MITOCHONDRIAL"/>
    <property type="match status" value="1"/>
</dbReference>
<evidence type="ECO:0000313" key="5">
    <source>
        <dbReference type="EMBL" id="EMS46108.1"/>
    </source>
</evidence>
<reference evidence="5" key="1">
    <citation type="journal article" date="2013" name="Nature">
        <title>Draft genome of the wheat A-genome progenitor Triticum urartu.</title>
        <authorList>
            <person name="Ling H.Q."/>
            <person name="Zhao S."/>
            <person name="Liu D."/>
            <person name="Wang J."/>
            <person name="Sun H."/>
            <person name="Zhang C."/>
            <person name="Fan H."/>
            <person name="Li D."/>
            <person name="Dong L."/>
            <person name="Tao Y."/>
            <person name="Gao C."/>
            <person name="Wu H."/>
            <person name="Li Y."/>
            <person name="Cui Y."/>
            <person name="Guo X."/>
            <person name="Zheng S."/>
            <person name="Wang B."/>
            <person name="Yu K."/>
            <person name="Liang Q."/>
            <person name="Yang W."/>
            <person name="Lou X."/>
            <person name="Chen J."/>
            <person name="Feng M."/>
            <person name="Jian J."/>
            <person name="Zhang X."/>
            <person name="Luo G."/>
            <person name="Jiang Y."/>
            <person name="Liu J."/>
            <person name="Wang Z."/>
            <person name="Sha Y."/>
            <person name="Zhang B."/>
            <person name="Wu H."/>
            <person name="Tang D."/>
            <person name="Shen Q."/>
            <person name="Xue P."/>
            <person name="Zou S."/>
            <person name="Wang X."/>
            <person name="Liu X."/>
            <person name="Wang F."/>
            <person name="Yang Y."/>
            <person name="An X."/>
            <person name="Dong Z."/>
            <person name="Zhang K."/>
            <person name="Zhang X."/>
            <person name="Luo M.C."/>
            <person name="Dvorak J."/>
            <person name="Tong Y."/>
            <person name="Wang J."/>
            <person name="Yang H."/>
            <person name="Li Z."/>
            <person name="Wang D."/>
            <person name="Zhang A."/>
            <person name="Wang J."/>
        </authorList>
    </citation>
    <scope>NUCLEOTIDE SEQUENCE</scope>
</reference>
<dbReference type="PROSITE" id="PS51375">
    <property type="entry name" value="PPR"/>
    <property type="match status" value="5"/>
</dbReference>
<evidence type="ECO:0000256" key="2">
    <source>
        <dbReference type="ARBA" id="ARBA00022737"/>
    </source>
</evidence>
<sequence>MHRYCRSFTNVEEECKRQETTTPSAREAWKRRKKKSGQVSGKSRTSGRCPELPAPGTSGRPGTSGPDASKPSESVPALWIARTFARNLQRPDLSVVPGTSGPACAQTLGPKPIGGSSQSRTSRHSHSTSANTKAVPVPWLASATPRPCRTSTSPPSRHWDPRPAFAAATERVRAGTLSPEDAHHLFDELLLQANPVPERSFNDFLAALAQALSSAALRDGHSLALGIFNRVCREEAGPCVTPPTVCTYNILMDSCCRACHPNLGPAFFGRFLRTGLKADQIVAINLLKCLCHAKRKDEAVNMLLHRMSEFGCVPDAISYSIVLKSLCDDSRSQQALDLLQMVRKGGACSLDVVAYSTVIRSFFKEGEVRAMDKAKLVLQQMVDNGVRPNMYTCMELIHEQRVSPNVFTYAIVTAALCRMGRLSDAMDKLNEMIAMGLQPNKVVYHSLIQGFCTHGDLVKAKALVSEMMNKGIPRPNIVFFSSVINSLCKEGRVTEAHDIFDLAINIGERPNVITFSSLIDGYCLAGKMDKAFGILDANTFEYFKENMCKRISRWK</sequence>
<accession>M7Y812</accession>
<feature type="compositionally biased region" description="Polar residues" evidence="4">
    <location>
        <begin position="37"/>
        <end position="46"/>
    </location>
</feature>
<dbReference type="Gene3D" id="1.25.40.10">
    <property type="entry name" value="Tetratricopeptide repeat domain"/>
    <property type="match status" value="4"/>
</dbReference>
<feature type="compositionally biased region" description="Low complexity" evidence="4">
    <location>
        <begin position="144"/>
        <end position="156"/>
    </location>
</feature>
<dbReference type="Pfam" id="PF01535">
    <property type="entry name" value="PPR"/>
    <property type="match status" value="2"/>
</dbReference>
<gene>
    <name evidence="5" type="ORF">TRIUR3_22190</name>
</gene>
<dbReference type="InterPro" id="IPR002885">
    <property type="entry name" value="PPR_rpt"/>
</dbReference>
<protein>
    <recommendedName>
        <fullName evidence="6">Protein Rf1, mitochondrial</fullName>
    </recommendedName>
</protein>
<dbReference type="eggNOG" id="KOG4197">
    <property type="taxonomic scope" value="Eukaryota"/>
</dbReference>
<dbReference type="InterPro" id="IPR011990">
    <property type="entry name" value="TPR-like_helical_dom_sf"/>
</dbReference>
<dbReference type="NCBIfam" id="TIGR00756">
    <property type="entry name" value="PPR"/>
    <property type="match status" value="7"/>
</dbReference>